<dbReference type="AlphaFoldDB" id="A0A0R1TTE5"/>
<keyword evidence="5" id="KW-1185">Reference proteome</keyword>
<dbReference type="Pfam" id="PF00535">
    <property type="entry name" value="Glycos_transf_2"/>
    <property type="match status" value="1"/>
</dbReference>
<evidence type="ECO:0000256" key="2">
    <source>
        <dbReference type="ARBA" id="ARBA00022679"/>
    </source>
</evidence>
<dbReference type="eggNOG" id="COG1215">
    <property type="taxonomic scope" value="Bacteria"/>
</dbReference>
<dbReference type="Proteomes" id="UP000051324">
    <property type="component" value="Unassembled WGS sequence"/>
</dbReference>
<dbReference type="RefSeq" id="WP_025087810.1">
    <property type="nucleotide sequence ID" value="NZ_AZFT01000049.1"/>
</dbReference>
<feature type="domain" description="Glycosyltransferase 2-like" evidence="3">
    <location>
        <begin position="5"/>
        <end position="145"/>
    </location>
</feature>
<dbReference type="PANTHER" id="PTHR22916:SF51">
    <property type="entry name" value="GLYCOSYLTRANSFERASE EPSH-RELATED"/>
    <property type="match status" value="1"/>
</dbReference>
<dbReference type="SUPFAM" id="SSF53448">
    <property type="entry name" value="Nucleotide-diphospho-sugar transferases"/>
    <property type="match status" value="1"/>
</dbReference>
<dbReference type="GO" id="GO:0016757">
    <property type="term" value="F:glycosyltransferase activity"/>
    <property type="evidence" value="ECO:0007669"/>
    <property type="project" value="UniProtKB-KW"/>
</dbReference>
<protein>
    <submittedName>
        <fullName evidence="4">Glycosyltransferase</fullName>
    </submittedName>
</protein>
<proteinExistence type="predicted"/>
<organism evidence="4 5">
    <name type="scientific">Ligilactobacillus apodemi DSM 16634 = JCM 16172</name>
    <dbReference type="NCBI Taxonomy" id="1423724"/>
    <lineage>
        <taxon>Bacteria</taxon>
        <taxon>Bacillati</taxon>
        <taxon>Bacillota</taxon>
        <taxon>Bacilli</taxon>
        <taxon>Lactobacillales</taxon>
        <taxon>Lactobacillaceae</taxon>
        <taxon>Ligilactobacillus</taxon>
    </lineage>
</organism>
<dbReference type="CDD" id="cd00761">
    <property type="entry name" value="Glyco_tranf_GTA_type"/>
    <property type="match status" value="1"/>
</dbReference>
<evidence type="ECO:0000256" key="1">
    <source>
        <dbReference type="ARBA" id="ARBA00022676"/>
    </source>
</evidence>
<keyword evidence="1" id="KW-0328">Glycosyltransferase</keyword>
<gene>
    <name evidence="4" type="ORF">FC32_GL000463</name>
</gene>
<dbReference type="OrthoDB" id="396512at2"/>
<dbReference type="InterPro" id="IPR029044">
    <property type="entry name" value="Nucleotide-diphossugar_trans"/>
</dbReference>
<dbReference type="PATRIC" id="fig|1423724.4.peg.488"/>
<keyword evidence="2 4" id="KW-0808">Transferase</keyword>
<evidence type="ECO:0000313" key="5">
    <source>
        <dbReference type="Proteomes" id="UP000051324"/>
    </source>
</evidence>
<dbReference type="STRING" id="1423724.FC32_GL000463"/>
<dbReference type="Gene3D" id="3.90.550.10">
    <property type="entry name" value="Spore Coat Polysaccharide Biosynthesis Protein SpsA, Chain A"/>
    <property type="match status" value="1"/>
</dbReference>
<dbReference type="InterPro" id="IPR001173">
    <property type="entry name" value="Glyco_trans_2-like"/>
</dbReference>
<reference evidence="4 5" key="1">
    <citation type="journal article" date="2015" name="Genome Announc.">
        <title>Expanding the biotechnology potential of lactobacilli through comparative genomics of 213 strains and associated genera.</title>
        <authorList>
            <person name="Sun Z."/>
            <person name="Harris H.M."/>
            <person name="McCann A."/>
            <person name="Guo C."/>
            <person name="Argimon S."/>
            <person name="Zhang W."/>
            <person name="Yang X."/>
            <person name="Jeffery I.B."/>
            <person name="Cooney J.C."/>
            <person name="Kagawa T.F."/>
            <person name="Liu W."/>
            <person name="Song Y."/>
            <person name="Salvetti E."/>
            <person name="Wrobel A."/>
            <person name="Rasinkangas P."/>
            <person name="Parkhill J."/>
            <person name="Rea M.C."/>
            <person name="O'Sullivan O."/>
            <person name="Ritari J."/>
            <person name="Douillard F.P."/>
            <person name="Paul Ross R."/>
            <person name="Yang R."/>
            <person name="Briner A.E."/>
            <person name="Felis G.E."/>
            <person name="de Vos W.M."/>
            <person name="Barrangou R."/>
            <person name="Klaenhammer T.R."/>
            <person name="Caufield P.W."/>
            <person name="Cui Y."/>
            <person name="Zhang H."/>
            <person name="O'Toole P.W."/>
        </authorList>
    </citation>
    <scope>NUCLEOTIDE SEQUENCE [LARGE SCALE GENOMIC DNA]</scope>
    <source>
        <strain evidence="4 5">DSM 16634</strain>
    </source>
</reference>
<accession>A0A0R1TTE5</accession>
<dbReference type="PANTHER" id="PTHR22916">
    <property type="entry name" value="GLYCOSYLTRANSFERASE"/>
    <property type="match status" value="1"/>
</dbReference>
<comment type="caution">
    <text evidence="4">The sequence shown here is derived from an EMBL/GenBank/DDBJ whole genome shotgun (WGS) entry which is preliminary data.</text>
</comment>
<name>A0A0R1TTE5_9LACO</name>
<dbReference type="EMBL" id="AZFT01000049">
    <property type="protein sequence ID" value="KRL84572.1"/>
    <property type="molecule type" value="Genomic_DNA"/>
</dbReference>
<evidence type="ECO:0000313" key="4">
    <source>
        <dbReference type="EMBL" id="KRL84572.1"/>
    </source>
</evidence>
<sequence length="316" mass="37878">MKKISVIVPVYNVENYLDKCLTSLLAQTFTDYEIILVNDGSTDSSPEICQRYATKYPDRVTSYTKPNGGLSDARNYGMRYATGEYLMFLDSDDYVEPDTLKNMYALSENGTKKIVECNFFWDYQKETREDLAPEYHSLKDYMVRGRVVAWNKFYLREWLLKTKVLFPVGKLYEDQDFFFKLITYLQDITEVAVDKHCEVHYVQRQNSISYSETTRIAEILWIYQDIINFYQSKGIFEKYYSELEYRFVRNLLGNVLVRKVLKLKDKQLKRELLDQIWLQKTSWFPDFKQNPYLKEPGKVNLYLKTMNKWFYKLLYI</sequence>
<evidence type="ECO:0000259" key="3">
    <source>
        <dbReference type="Pfam" id="PF00535"/>
    </source>
</evidence>